<dbReference type="Gene3D" id="3.90.180.10">
    <property type="entry name" value="Medium-chain alcohol dehydrogenases, catalytic domain"/>
    <property type="match status" value="1"/>
</dbReference>
<dbReference type="InterPro" id="IPR036291">
    <property type="entry name" value="NAD(P)-bd_dom_sf"/>
</dbReference>
<dbReference type="InterPro" id="IPR011032">
    <property type="entry name" value="GroES-like_sf"/>
</dbReference>
<keyword evidence="4" id="KW-1185">Reference proteome</keyword>
<dbReference type="RefSeq" id="WP_381174753.1">
    <property type="nucleotide sequence ID" value="NZ_JBHSFK010000015.1"/>
</dbReference>
<evidence type="ECO:0000259" key="2">
    <source>
        <dbReference type="SMART" id="SM00829"/>
    </source>
</evidence>
<dbReference type="PANTHER" id="PTHR43189:SF1">
    <property type="entry name" value="ZINC-TYPE ALCOHOL DEHYDROGENASE-LIKE PROTEIN C1198.01"/>
    <property type="match status" value="1"/>
</dbReference>
<proteinExistence type="predicted"/>
<gene>
    <name evidence="3" type="ORF">ACFPIH_24200</name>
</gene>
<dbReference type="SMART" id="SM00829">
    <property type="entry name" value="PKS_ER"/>
    <property type="match status" value="1"/>
</dbReference>
<organism evidence="3 4">
    <name type="scientific">Streptomyces vulcanius</name>
    <dbReference type="NCBI Taxonomy" id="1441876"/>
    <lineage>
        <taxon>Bacteria</taxon>
        <taxon>Bacillati</taxon>
        <taxon>Actinomycetota</taxon>
        <taxon>Actinomycetes</taxon>
        <taxon>Kitasatosporales</taxon>
        <taxon>Streptomycetaceae</taxon>
        <taxon>Streptomyces</taxon>
    </lineage>
</organism>
<dbReference type="Pfam" id="PF08240">
    <property type="entry name" value="ADH_N"/>
    <property type="match status" value="1"/>
</dbReference>
<evidence type="ECO:0000313" key="4">
    <source>
        <dbReference type="Proteomes" id="UP001595839"/>
    </source>
</evidence>
<dbReference type="CDD" id="cd08262">
    <property type="entry name" value="Zn_ADH8"/>
    <property type="match status" value="1"/>
</dbReference>
<evidence type="ECO:0000256" key="1">
    <source>
        <dbReference type="ARBA" id="ARBA00023002"/>
    </source>
</evidence>
<dbReference type="EMBL" id="JBHSFK010000015">
    <property type="protein sequence ID" value="MFC4502579.1"/>
    <property type="molecule type" value="Genomic_DNA"/>
</dbReference>
<accession>A0ABV9AS86</accession>
<reference evidence="4" key="1">
    <citation type="journal article" date="2019" name="Int. J. Syst. Evol. Microbiol.">
        <title>The Global Catalogue of Microorganisms (GCM) 10K type strain sequencing project: providing services to taxonomists for standard genome sequencing and annotation.</title>
        <authorList>
            <consortium name="The Broad Institute Genomics Platform"/>
            <consortium name="The Broad Institute Genome Sequencing Center for Infectious Disease"/>
            <person name="Wu L."/>
            <person name="Ma J."/>
        </authorList>
    </citation>
    <scope>NUCLEOTIDE SEQUENCE [LARGE SCALE GENOMIC DNA]</scope>
    <source>
        <strain evidence="4">CGMCC 4.7177</strain>
    </source>
</reference>
<dbReference type="InterPro" id="IPR020843">
    <property type="entry name" value="ER"/>
</dbReference>
<dbReference type="Pfam" id="PF00107">
    <property type="entry name" value="ADH_zinc_N"/>
    <property type="match status" value="1"/>
</dbReference>
<keyword evidence="1" id="KW-0560">Oxidoreductase</keyword>
<evidence type="ECO:0000313" key="3">
    <source>
        <dbReference type="EMBL" id="MFC4502579.1"/>
    </source>
</evidence>
<protein>
    <submittedName>
        <fullName evidence="3">Zinc-binding dehydrogenase</fullName>
    </submittedName>
</protein>
<dbReference type="SUPFAM" id="SSF50129">
    <property type="entry name" value="GroES-like"/>
    <property type="match status" value="1"/>
</dbReference>
<dbReference type="SUPFAM" id="SSF51735">
    <property type="entry name" value="NAD(P)-binding Rossmann-fold domains"/>
    <property type="match status" value="1"/>
</dbReference>
<dbReference type="Gene3D" id="3.40.50.720">
    <property type="entry name" value="NAD(P)-binding Rossmann-like Domain"/>
    <property type="match status" value="1"/>
</dbReference>
<dbReference type="InterPro" id="IPR013149">
    <property type="entry name" value="ADH-like_C"/>
</dbReference>
<sequence>MSMKAVVMINSGLEVVEAPLPQPGPGEALVKVLAAGICGSDLHCVTHGAQLLDSAKEAAGVELFKLDEPVVLGHEFCAEIVEYGPGCRETLAPGSRVVSVPFLLRPEPVTLGFGGPGTPGAYAEYMLLSEDLLVPVPDHVPDDIATLAEPLAVALHAVNRGGLGPDDVPLVIGCGPIGLAVIAVLKMRGIGPIVASDFSPSRRAMATALGADVVVDPRETSPYESWQEVAASSDATKWGRQTPMFPGAGLRPSVVFECVGVPGIIQQILAGAAPCSKVVVAGLCMVQDSFYPSFAIMKEIDLAFCISYTPEEFAQALGHIASGELQVEAFITSRVALDDVPEAFARLADPEKDAKIIVLP</sequence>
<feature type="domain" description="Enoyl reductase (ER)" evidence="2">
    <location>
        <begin position="10"/>
        <end position="358"/>
    </location>
</feature>
<dbReference type="InterPro" id="IPR013154">
    <property type="entry name" value="ADH-like_N"/>
</dbReference>
<dbReference type="PANTHER" id="PTHR43189">
    <property type="entry name" value="ZINC-TYPE ALCOHOL DEHYDROGENASE-LIKE PROTEIN C1198.01-RELATED"/>
    <property type="match status" value="1"/>
</dbReference>
<name>A0ABV9AS86_9ACTN</name>
<comment type="caution">
    <text evidence="3">The sequence shown here is derived from an EMBL/GenBank/DDBJ whole genome shotgun (WGS) entry which is preliminary data.</text>
</comment>
<dbReference type="Proteomes" id="UP001595839">
    <property type="component" value="Unassembled WGS sequence"/>
</dbReference>